<evidence type="ECO:0000256" key="1">
    <source>
        <dbReference type="SAM" id="Phobius"/>
    </source>
</evidence>
<accession>A0ABV6JET7</accession>
<evidence type="ECO:0000313" key="3">
    <source>
        <dbReference type="Proteomes" id="UP001589818"/>
    </source>
</evidence>
<sequence>MNNSINKYLYNLGKAIFISFIFVLIVSSLFVKTTYTLIVYNNKENNDFQVDGLKDPNHRIQGHGIGIPGIGIPDDRIKVSQTPLYVLIKQKTQSIEFVTDKISELNDYLQNEIK</sequence>
<keyword evidence="3" id="KW-1185">Reference proteome</keyword>
<evidence type="ECO:0000313" key="2">
    <source>
        <dbReference type="EMBL" id="MFC0394377.1"/>
    </source>
</evidence>
<dbReference type="Proteomes" id="UP001589818">
    <property type="component" value="Unassembled WGS sequence"/>
</dbReference>
<dbReference type="RefSeq" id="WP_204815524.1">
    <property type="nucleotide sequence ID" value="NZ_JANHOF010000001.1"/>
</dbReference>
<reference evidence="2 3" key="1">
    <citation type="submission" date="2024-09" db="EMBL/GenBank/DDBJ databases">
        <authorList>
            <person name="Sun Q."/>
            <person name="Mori K."/>
        </authorList>
    </citation>
    <scope>NUCLEOTIDE SEQUENCE [LARGE SCALE GENOMIC DNA]</scope>
    <source>
        <strain evidence="2 3">CCM 4839</strain>
    </source>
</reference>
<comment type="caution">
    <text evidence="2">The sequence shown here is derived from an EMBL/GenBank/DDBJ whole genome shotgun (WGS) entry which is preliminary data.</text>
</comment>
<feature type="transmembrane region" description="Helical" evidence="1">
    <location>
        <begin position="12"/>
        <end position="31"/>
    </location>
</feature>
<proteinExistence type="predicted"/>
<keyword evidence="1" id="KW-1133">Transmembrane helix</keyword>
<keyword evidence="1" id="KW-0812">Transmembrane</keyword>
<organism evidence="2 3">
    <name type="scientific">Paenibacillus mendelii</name>
    <dbReference type="NCBI Taxonomy" id="206163"/>
    <lineage>
        <taxon>Bacteria</taxon>
        <taxon>Bacillati</taxon>
        <taxon>Bacillota</taxon>
        <taxon>Bacilli</taxon>
        <taxon>Bacillales</taxon>
        <taxon>Paenibacillaceae</taxon>
        <taxon>Paenibacillus</taxon>
    </lineage>
</organism>
<keyword evidence="1" id="KW-0472">Membrane</keyword>
<name>A0ABV6JET7_9BACL</name>
<gene>
    <name evidence="2" type="ORF">ACFFJ8_23830</name>
</gene>
<protein>
    <submittedName>
        <fullName evidence="2">Uncharacterized protein</fullName>
    </submittedName>
</protein>
<dbReference type="EMBL" id="JBHLVF010000041">
    <property type="protein sequence ID" value="MFC0394377.1"/>
    <property type="molecule type" value="Genomic_DNA"/>
</dbReference>